<dbReference type="PANTHER" id="PTHR30329">
    <property type="entry name" value="STATOR ELEMENT OF FLAGELLAR MOTOR COMPLEX"/>
    <property type="match status" value="1"/>
</dbReference>
<evidence type="ECO:0000313" key="8">
    <source>
        <dbReference type="EMBL" id="MDY0870438.1"/>
    </source>
</evidence>
<dbReference type="InterPro" id="IPR006665">
    <property type="entry name" value="OmpA-like"/>
</dbReference>
<name>A0ABU5DUS2_9PROT</name>
<evidence type="ECO:0000256" key="3">
    <source>
        <dbReference type="ARBA" id="ARBA00023237"/>
    </source>
</evidence>
<keyword evidence="2 4" id="KW-0472">Membrane</keyword>
<dbReference type="Gene3D" id="3.30.1330.60">
    <property type="entry name" value="OmpA-like domain"/>
    <property type="match status" value="1"/>
</dbReference>
<dbReference type="InterPro" id="IPR006664">
    <property type="entry name" value="OMP_bac"/>
</dbReference>
<reference evidence="8 9" key="1">
    <citation type="journal article" date="2013" name="Antonie Van Leeuwenhoek">
        <title>Dongia rigui sp. nov., isolated from freshwater of a large wetland in Korea.</title>
        <authorList>
            <person name="Baik K.S."/>
            <person name="Hwang Y.M."/>
            <person name="Choi J.S."/>
            <person name="Kwon J."/>
            <person name="Seong C.N."/>
        </authorList>
    </citation>
    <scope>NUCLEOTIDE SEQUENCE [LARGE SCALE GENOMIC DNA]</scope>
    <source>
        <strain evidence="8 9">04SU4-P</strain>
    </source>
</reference>
<evidence type="ECO:0000256" key="5">
    <source>
        <dbReference type="SAM" id="MobiDB-lite"/>
    </source>
</evidence>
<feature type="signal peptide" evidence="6">
    <location>
        <begin position="1"/>
        <end position="21"/>
    </location>
</feature>
<evidence type="ECO:0000256" key="6">
    <source>
        <dbReference type="SAM" id="SignalP"/>
    </source>
</evidence>
<sequence length="312" mass="32722">MKHVIALSLTTLLASTGLATAQDSGLSTAQSAQANPAGGFVVYFALDKSTLNAEARSVIAQAAQEFQRSGSARISVRGHTDTSGSSGYNQALSERREQAVANELMALGVPQAAITGEALGETDPAVPTGDGVPEAGNRRVDIAIEQPPAPVAEMAPAPTPAPVTEPAPQPVREKQMPKWIFSVGPYYGYNLEDEAGHDSQLGGLNFAVDVPVTPWLSAGVEQAGFYHFDTPNDGFGGRSVASLDFTFGDDAFRGHAGGNFGYLYGSGFDDDFVAGPEVGFAAGRFIGKLAYDIPFNRDLDEGIINTTFGVRF</sequence>
<dbReference type="RefSeq" id="WP_320498670.1">
    <property type="nucleotide sequence ID" value="NZ_JAXCLX010000001.1"/>
</dbReference>
<evidence type="ECO:0000256" key="2">
    <source>
        <dbReference type="ARBA" id="ARBA00023136"/>
    </source>
</evidence>
<proteinExistence type="predicted"/>
<dbReference type="PROSITE" id="PS51123">
    <property type="entry name" value="OMPA_2"/>
    <property type="match status" value="1"/>
</dbReference>
<dbReference type="CDD" id="cd07185">
    <property type="entry name" value="OmpA_C-like"/>
    <property type="match status" value="1"/>
</dbReference>
<evidence type="ECO:0000256" key="4">
    <source>
        <dbReference type="PROSITE-ProRule" id="PRU00473"/>
    </source>
</evidence>
<dbReference type="InterPro" id="IPR050330">
    <property type="entry name" value="Bact_OuterMem_StrucFunc"/>
</dbReference>
<feature type="region of interest" description="Disordered" evidence="5">
    <location>
        <begin position="69"/>
        <end position="92"/>
    </location>
</feature>
<keyword evidence="6" id="KW-0732">Signal</keyword>
<gene>
    <name evidence="8" type="ORF">SMD31_00815</name>
</gene>
<feature type="chain" id="PRO_5046944662" evidence="6">
    <location>
        <begin position="22"/>
        <end position="312"/>
    </location>
</feature>
<accession>A0ABU5DUS2</accession>
<feature type="domain" description="OmpA-like" evidence="7">
    <location>
        <begin position="31"/>
        <end position="148"/>
    </location>
</feature>
<comment type="caution">
    <text evidence="8">The sequence shown here is derived from an EMBL/GenBank/DDBJ whole genome shotgun (WGS) entry which is preliminary data.</text>
</comment>
<dbReference type="PANTHER" id="PTHR30329:SF21">
    <property type="entry name" value="LIPOPROTEIN YIAD-RELATED"/>
    <property type="match status" value="1"/>
</dbReference>
<comment type="subcellular location">
    <subcellularLocation>
        <location evidence="1">Cell outer membrane</location>
    </subcellularLocation>
</comment>
<evidence type="ECO:0000256" key="1">
    <source>
        <dbReference type="ARBA" id="ARBA00004442"/>
    </source>
</evidence>
<dbReference type="SUPFAM" id="SSF103088">
    <property type="entry name" value="OmpA-like"/>
    <property type="match status" value="1"/>
</dbReference>
<dbReference type="InterPro" id="IPR036737">
    <property type="entry name" value="OmpA-like_sf"/>
</dbReference>
<keyword evidence="9" id="KW-1185">Reference proteome</keyword>
<evidence type="ECO:0000313" key="9">
    <source>
        <dbReference type="Proteomes" id="UP001271769"/>
    </source>
</evidence>
<dbReference type="Pfam" id="PF00691">
    <property type="entry name" value="OmpA"/>
    <property type="match status" value="1"/>
</dbReference>
<dbReference type="Proteomes" id="UP001271769">
    <property type="component" value="Unassembled WGS sequence"/>
</dbReference>
<organism evidence="8 9">
    <name type="scientific">Dongia rigui</name>
    <dbReference type="NCBI Taxonomy" id="940149"/>
    <lineage>
        <taxon>Bacteria</taxon>
        <taxon>Pseudomonadati</taxon>
        <taxon>Pseudomonadota</taxon>
        <taxon>Alphaproteobacteria</taxon>
        <taxon>Rhodospirillales</taxon>
        <taxon>Dongiaceae</taxon>
        <taxon>Dongia</taxon>
    </lineage>
</organism>
<evidence type="ECO:0000259" key="7">
    <source>
        <dbReference type="PROSITE" id="PS51123"/>
    </source>
</evidence>
<feature type="compositionally biased region" description="Polar residues" evidence="5">
    <location>
        <begin position="81"/>
        <end position="92"/>
    </location>
</feature>
<keyword evidence="3" id="KW-0998">Cell outer membrane</keyword>
<dbReference type="PRINTS" id="PR01021">
    <property type="entry name" value="OMPADOMAIN"/>
</dbReference>
<protein>
    <submittedName>
        <fullName evidence="8">OmpA family protein</fullName>
    </submittedName>
</protein>
<dbReference type="EMBL" id="JAXCLX010000001">
    <property type="protein sequence ID" value="MDY0870438.1"/>
    <property type="molecule type" value="Genomic_DNA"/>
</dbReference>